<comment type="cofactor">
    <cofactor evidence="1">
        <name>Mn(2+)</name>
        <dbReference type="ChEBI" id="CHEBI:29035"/>
    </cofactor>
</comment>
<dbReference type="Gene3D" id="3.30.160.380">
    <property type="entry name" value="Dicer dimerisation domain"/>
    <property type="match status" value="1"/>
</dbReference>
<dbReference type="Gene3D" id="1.10.1520.10">
    <property type="entry name" value="Ribonuclease III domain"/>
    <property type="match status" value="2"/>
</dbReference>
<dbReference type="PANTHER" id="PTHR14950">
    <property type="entry name" value="DICER-RELATED"/>
    <property type="match status" value="1"/>
</dbReference>
<dbReference type="SUPFAM" id="SSF69065">
    <property type="entry name" value="RNase III domain-like"/>
    <property type="match status" value="2"/>
</dbReference>
<evidence type="ECO:0000313" key="22">
    <source>
        <dbReference type="EMBL" id="CAK9870158.1"/>
    </source>
</evidence>
<dbReference type="SMART" id="SM00949">
    <property type="entry name" value="PAZ"/>
    <property type="match status" value="1"/>
</dbReference>
<evidence type="ECO:0000256" key="13">
    <source>
        <dbReference type="ARBA" id="ARBA00023211"/>
    </source>
</evidence>
<dbReference type="Pfam" id="PF03368">
    <property type="entry name" value="Dicer_dimer"/>
    <property type="match status" value="1"/>
</dbReference>
<feature type="region of interest" description="Disordered" evidence="16">
    <location>
        <begin position="1"/>
        <end position="42"/>
    </location>
</feature>
<feature type="domain" description="PAZ" evidence="18">
    <location>
        <begin position="899"/>
        <end position="1022"/>
    </location>
</feature>
<evidence type="ECO:0000256" key="1">
    <source>
        <dbReference type="ARBA" id="ARBA00001936"/>
    </source>
</evidence>
<keyword evidence="8" id="KW-0378">Hydrolase</keyword>
<feature type="domain" description="Helicase ATP-binding" evidence="19">
    <location>
        <begin position="84"/>
        <end position="263"/>
    </location>
</feature>
<keyword evidence="23" id="KW-1185">Reference proteome</keyword>
<dbReference type="PANTHER" id="PTHR14950:SF79">
    <property type="entry name" value="DICER-LIKE PROTEIN 4"/>
    <property type="match status" value="1"/>
</dbReference>
<evidence type="ECO:0000259" key="17">
    <source>
        <dbReference type="PROSITE" id="PS50142"/>
    </source>
</evidence>
<dbReference type="PROSITE" id="PS50821">
    <property type="entry name" value="PAZ"/>
    <property type="match status" value="1"/>
</dbReference>
<keyword evidence="3" id="KW-0540">Nuclease</keyword>
<dbReference type="InterPro" id="IPR001650">
    <property type="entry name" value="Helicase_C-like"/>
</dbReference>
<evidence type="ECO:0000313" key="23">
    <source>
        <dbReference type="Proteomes" id="UP001497522"/>
    </source>
</evidence>
<dbReference type="CDD" id="cd18034">
    <property type="entry name" value="DEXHc_dicer"/>
    <property type="match status" value="1"/>
</dbReference>
<reference evidence="22" key="1">
    <citation type="submission" date="2024-03" db="EMBL/GenBank/DDBJ databases">
        <authorList>
            <consortium name="ELIXIR-Norway"/>
            <consortium name="Elixir Norway"/>
        </authorList>
    </citation>
    <scope>NUCLEOTIDE SEQUENCE</scope>
</reference>
<evidence type="ECO:0000256" key="5">
    <source>
        <dbReference type="ARBA" id="ARBA00022737"/>
    </source>
</evidence>
<proteinExistence type="inferred from homology"/>
<dbReference type="Pfam" id="PF00271">
    <property type="entry name" value="Helicase_C"/>
    <property type="match status" value="1"/>
</dbReference>
<keyword evidence="9" id="KW-0347">Helicase</keyword>
<dbReference type="SUPFAM" id="SSF52540">
    <property type="entry name" value="P-loop containing nucleoside triphosphate hydrolases"/>
    <property type="match status" value="1"/>
</dbReference>
<evidence type="ECO:0000256" key="16">
    <source>
        <dbReference type="SAM" id="MobiDB-lite"/>
    </source>
</evidence>
<dbReference type="Pfam" id="PF00035">
    <property type="entry name" value="dsrm"/>
    <property type="match status" value="1"/>
</dbReference>
<evidence type="ECO:0000256" key="7">
    <source>
        <dbReference type="ARBA" id="ARBA00022759"/>
    </source>
</evidence>
<sequence>IQVPPCPPLPSPAPPGPSPPVPPPRPVLAPPAGPRHPCWPPPAGHPRPNMICTTITLSLNAPSIEQHEPKAKGKTLMFVYQLEVLEKAKQENTIVYLETGTGKTLIAAMLLQSIAHRIRKPSRNIAVFLGPTVCLIQQQGGEIQKLTDLKVGMYWGDMHLDTWKCETWQAELNQYEVFVMTPEILYQNLHHCFMTMESIELLIFDECHHARKHHRYACIMQEFYHTRMHNTLAKLPRILGMTASPIDGKGEIVATNGFFDSCLSAQVYTVKDRSELDMLVPCPQEEIQFYNAPAPNQLETQHFGLALAAIMEKCVRGIHAGSRNGEHELEDATLQIEMKMLKSLEKLHSSVLYCLNELGLWCCYKAVEILIGSCQKKIGSKTGPTTMGETSCHKEAFLTEVLGFLKGQNLEGLIFLFSVVLTDPSYFLDGLINECRDVKDMRCIVFVERKIATKVLADFLSSIAMFASSLQFQPLAGKTEGMDAMTRKLQQEAVQSFRAGHVNVMVSTNVAEEGLDIQSCCLVIRFDLPKTPSSLIQSRGRARREGSTYVYLVERGNNDQFERLQQLKWKESLMKEQALSRIERMESVGSPQTQGLEMFQVETTGASISTQYCISLLHQYCGRLPRDSFYTPAPKFTYTMESSDFRCSIVLPPESLVKTVKGWACSTRTGAKQSACFEACKQLYEAGALSDLFLINSDDLENDDMDFLSADDDDTPSGKAQQELHPLFVPDVFRGSWSQASSCVTLYGYTIKFVPKPSDRSYANFRLFVESDLGEEVVNSPLQLELQGHRVVEAQCSSAGKLEFKPDQIQDAKIFQERALSALLDQNPGSREAGEWSPSRLYLLLPLQSHDLDDNPHPPVDWECVKKLISDPIFIEDQDCLNEPTSLQTDWSSSSFPLHTCTVQLANGRFPVEAILDSVVETTHSREAGPSFYCGCELMLDLNANSPMLNQGLKKNFSCYAQYFSEKHSVQLVHRNQPMLKAKRLIRVQNLLTPRTIGSQGAPECKDKAMVELPLELCNIKMQGFSCKLVNGVSLLPSFMHRLEARLLATQLRCMLSQSYPAATRLSIDRMLEAITTANCQESFSLEGLEHLGDSFLKFAVSERLFLIHNQIAEGHLTKRRKAIICNPKLQKLGTERGLTGYIQDAQFSPSDWLAPGRPLDLQKTKDAETRILHPKTIADVVESLIGAHYIEGGVDAALSFMKWLGLEVGVNLNLREQARMCSDWDRTLLENIDVIQLEMLLDYRFNNKGLLVQALTHASCERSCGACYQRLEFLGDAVLDFSITKHYFETSAQEKRDPGKLTDLRSAAVNNEHFAQVAVRHKLYNYLLHNSPSLKKTIDKYVEDLRSAVTNDESCYGWEGDNNPGSLSDIVESLAGAVLLDSGFNCDTVWRVFKKLLAPLATAETVPIEPARELRELCDEYKFENRKPTKIKDDNNNVLSTVTVVVNGKEISETAWGTKGKSATKHACVQLLKTLKACGYQHKRWRTPGSYSNKVPKQSSEQCRVVRASLNDCNKTTEEAVCIHGSEAAQDLEIDNISESTKEAVCIQGLSEAAPDSEIDNILESTEEAVCVHGSKAAQDLEINNLSESTKETICVLGSERAQDLEIDNMSESFVQMTIQHEQLMMEEVKTEILLEDDENGTKISEVSDMPEPPQRGWGATCGNGLTGNSELGKLCAVLLQDSKSKIPYSHSSSNVATTSSPHFDGAGVDRKFCRDTRHSSCEQQHYTQSAFTESLQTPIYVQESLKMFSQLHPPQTCKEGQRLKNSSNSSSHNAGFMGGQFQDVGVDGSLHWFSPNPGQETNSAVGWHSIGGKNRALEKGQARSMLNELCAKHRWKEPDYKFPQNGSGLFISTVTVICALGKDMYEVDFEGHPMTDKKQAKDSAAIQALFWLSEQGIHL</sequence>
<dbReference type="SUPFAM" id="SSF101690">
    <property type="entry name" value="PAZ domain"/>
    <property type="match status" value="1"/>
</dbReference>
<keyword evidence="11" id="KW-0460">Magnesium</keyword>
<evidence type="ECO:0000259" key="19">
    <source>
        <dbReference type="PROSITE" id="PS51192"/>
    </source>
</evidence>
<dbReference type="InterPro" id="IPR038248">
    <property type="entry name" value="Dicer_dimer_sf"/>
</dbReference>
<evidence type="ECO:0000256" key="4">
    <source>
        <dbReference type="ARBA" id="ARBA00022723"/>
    </source>
</evidence>
<keyword evidence="4" id="KW-0479">Metal-binding</keyword>
<dbReference type="Pfam" id="PF00636">
    <property type="entry name" value="Ribonuclease_3"/>
    <property type="match status" value="2"/>
</dbReference>
<evidence type="ECO:0000256" key="9">
    <source>
        <dbReference type="ARBA" id="ARBA00022806"/>
    </source>
</evidence>
<evidence type="ECO:0000256" key="12">
    <source>
        <dbReference type="ARBA" id="ARBA00022884"/>
    </source>
</evidence>
<evidence type="ECO:0000256" key="8">
    <source>
        <dbReference type="ARBA" id="ARBA00022801"/>
    </source>
</evidence>
<dbReference type="SUPFAM" id="SSF54768">
    <property type="entry name" value="dsRNA-binding domain-like"/>
    <property type="match status" value="2"/>
</dbReference>
<dbReference type="InterPro" id="IPR027417">
    <property type="entry name" value="P-loop_NTPase"/>
</dbReference>
<feature type="non-terminal residue" evidence="22">
    <location>
        <position position="1901"/>
    </location>
</feature>
<evidence type="ECO:0000256" key="2">
    <source>
        <dbReference type="ARBA" id="ARBA00001946"/>
    </source>
</evidence>
<evidence type="ECO:0000256" key="10">
    <source>
        <dbReference type="ARBA" id="ARBA00022840"/>
    </source>
</evidence>
<dbReference type="Proteomes" id="UP001497522">
    <property type="component" value="Chromosome 19"/>
</dbReference>
<feature type="domain" description="Dicer dsRNA-binding fold" evidence="21">
    <location>
        <begin position="613"/>
        <end position="703"/>
    </location>
</feature>
<dbReference type="InterPro" id="IPR014001">
    <property type="entry name" value="Helicase_ATP-bd"/>
</dbReference>
<evidence type="ECO:0000259" key="18">
    <source>
        <dbReference type="PROSITE" id="PS50821"/>
    </source>
</evidence>
<dbReference type="PROSITE" id="PS51327">
    <property type="entry name" value="DICER_DSRBF"/>
    <property type="match status" value="1"/>
</dbReference>
<keyword evidence="7" id="KW-0255">Endonuclease</keyword>
<dbReference type="InterPro" id="IPR011545">
    <property type="entry name" value="DEAD/DEAH_box_helicase_dom"/>
</dbReference>
<gene>
    <name evidence="22" type="ORF">CSSPJE1EN2_LOCUS12895</name>
</gene>
<dbReference type="SMART" id="SM00490">
    <property type="entry name" value="HELICc"/>
    <property type="match status" value="1"/>
</dbReference>
<dbReference type="Gene3D" id="3.30.160.20">
    <property type="match status" value="1"/>
</dbReference>
<dbReference type="InterPro" id="IPR000999">
    <property type="entry name" value="RNase_III_dom"/>
</dbReference>
<comment type="cofactor">
    <cofactor evidence="2">
        <name>Mg(2+)</name>
        <dbReference type="ChEBI" id="CHEBI:18420"/>
    </cofactor>
</comment>
<dbReference type="InterPro" id="IPR014720">
    <property type="entry name" value="dsRBD_dom"/>
</dbReference>
<dbReference type="EMBL" id="OZ023720">
    <property type="protein sequence ID" value="CAK9870158.1"/>
    <property type="molecule type" value="Genomic_DNA"/>
</dbReference>
<dbReference type="InterPro" id="IPR003100">
    <property type="entry name" value="PAZ_dom"/>
</dbReference>
<dbReference type="PROSITE" id="PS50142">
    <property type="entry name" value="RNASE_3_2"/>
    <property type="match status" value="2"/>
</dbReference>
<dbReference type="Gene3D" id="3.40.50.300">
    <property type="entry name" value="P-loop containing nucleotide triphosphate hydrolases"/>
    <property type="match status" value="2"/>
</dbReference>
<comment type="similarity">
    <text evidence="14 15">Belongs to the helicase family. Dicer subfamily.</text>
</comment>
<evidence type="ECO:0000259" key="21">
    <source>
        <dbReference type="PROSITE" id="PS51327"/>
    </source>
</evidence>
<keyword evidence="13" id="KW-0464">Manganese</keyword>
<feature type="domain" description="Helicase C-terminal" evidence="20">
    <location>
        <begin position="427"/>
        <end position="580"/>
    </location>
</feature>
<dbReference type="PROSITE" id="PS51194">
    <property type="entry name" value="HELICASE_CTER"/>
    <property type="match status" value="1"/>
</dbReference>
<dbReference type="InterPro" id="IPR005034">
    <property type="entry name" value="Dicer_dimerisation"/>
</dbReference>
<evidence type="ECO:0008006" key="24">
    <source>
        <dbReference type="Google" id="ProtNLM"/>
    </source>
</evidence>
<keyword evidence="5" id="KW-0677">Repeat</keyword>
<evidence type="ECO:0000256" key="6">
    <source>
        <dbReference type="ARBA" id="ARBA00022741"/>
    </source>
</evidence>
<evidence type="ECO:0000256" key="14">
    <source>
        <dbReference type="ARBA" id="ARBA00035116"/>
    </source>
</evidence>
<name>A0ABP1B4X9_9BRYO</name>
<dbReference type="InterPro" id="IPR036085">
    <property type="entry name" value="PAZ_dom_sf"/>
</dbReference>
<accession>A0ABP1B4X9</accession>
<evidence type="ECO:0000256" key="11">
    <source>
        <dbReference type="ARBA" id="ARBA00022842"/>
    </source>
</evidence>
<dbReference type="PROSITE" id="PS51192">
    <property type="entry name" value="HELICASE_ATP_BIND_1"/>
    <property type="match status" value="1"/>
</dbReference>
<dbReference type="SMART" id="SM00487">
    <property type="entry name" value="DEXDc"/>
    <property type="match status" value="1"/>
</dbReference>
<dbReference type="SMART" id="SM00535">
    <property type="entry name" value="RIBOc"/>
    <property type="match status" value="2"/>
</dbReference>
<organism evidence="22 23">
    <name type="scientific">Sphagnum jensenii</name>
    <dbReference type="NCBI Taxonomy" id="128206"/>
    <lineage>
        <taxon>Eukaryota</taxon>
        <taxon>Viridiplantae</taxon>
        <taxon>Streptophyta</taxon>
        <taxon>Embryophyta</taxon>
        <taxon>Bryophyta</taxon>
        <taxon>Sphagnophytina</taxon>
        <taxon>Sphagnopsida</taxon>
        <taxon>Sphagnales</taxon>
        <taxon>Sphagnaceae</taxon>
        <taxon>Sphagnum</taxon>
    </lineage>
</organism>
<dbReference type="Gene3D" id="2.170.260.10">
    <property type="entry name" value="paz domain"/>
    <property type="match status" value="1"/>
</dbReference>
<dbReference type="PROSITE" id="PS00517">
    <property type="entry name" value="RNASE_3_1"/>
    <property type="match status" value="1"/>
</dbReference>
<dbReference type="CDD" id="cd00593">
    <property type="entry name" value="RIBOc"/>
    <property type="match status" value="2"/>
</dbReference>
<dbReference type="InterPro" id="IPR036389">
    <property type="entry name" value="RNase_III_sf"/>
</dbReference>
<evidence type="ECO:0000256" key="3">
    <source>
        <dbReference type="ARBA" id="ARBA00022722"/>
    </source>
</evidence>
<keyword evidence="10" id="KW-0067">ATP-binding</keyword>
<evidence type="ECO:0000256" key="15">
    <source>
        <dbReference type="PROSITE-ProRule" id="PRU00657"/>
    </source>
</evidence>
<feature type="domain" description="RNase III" evidence="17">
    <location>
        <begin position="1073"/>
        <end position="1194"/>
    </location>
</feature>
<keyword evidence="6" id="KW-0547">Nucleotide-binding</keyword>
<evidence type="ECO:0000259" key="20">
    <source>
        <dbReference type="PROSITE" id="PS51194"/>
    </source>
</evidence>
<feature type="domain" description="RNase III" evidence="17">
    <location>
        <begin position="1235"/>
        <end position="1384"/>
    </location>
</feature>
<keyword evidence="12 15" id="KW-0694">RNA-binding</keyword>
<dbReference type="Pfam" id="PF00270">
    <property type="entry name" value="DEAD"/>
    <property type="match status" value="1"/>
</dbReference>
<protein>
    <recommendedName>
        <fullName evidence="24">Dicer-like 3</fullName>
    </recommendedName>
</protein>